<evidence type="ECO:0000313" key="3">
    <source>
        <dbReference type="WBParaSite" id="Hba_17243"/>
    </source>
</evidence>
<dbReference type="Gene3D" id="3.30.420.10">
    <property type="entry name" value="Ribonuclease H-like superfamily/Ribonuclease H"/>
    <property type="match status" value="1"/>
</dbReference>
<proteinExistence type="predicted"/>
<feature type="region of interest" description="Disordered" evidence="1">
    <location>
        <begin position="186"/>
        <end position="228"/>
    </location>
</feature>
<dbReference type="Proteomes" id="UP000095283">
    <property type="component" value="Unplaced"/>
</dbReference>
<keyword evidence="2" id="KW-1185">Reference proteome</keyword>
<feature type="compositionally biased region" description="Polar residues" evidence="1">
    <location>
        <begin position="204"/>
        <end position="217"/>
    </location>
</feature>
<dbReference type="WBParaSite" id="Hba_17243">
    <property type="protein sequence ID" value="Hba_17243"/>
    <property type="gene ID" value="Hba_17243"/>
</dbReference>
<reference evidence="3" key="1">
    <citation type="submission" date="2016-11" db="UniProtKB">
        <authorList>
            <consortium name="WormBaseParasite"/>
        </authorList>
    </citation>
    <scope>IDENTIFICATION</scope>
</reference>
<accession>A0A1I7XHS2</accession>
<dbReference type="GO" id="GO:0003676">
    <property type="term" value="F:nucleic acid binding"/>
    <property type="evidence" value="ECO:0007669"/>
    <property type="project" value="InterPro"/>
</dbReference>
<dbReference type="PANTHER" id="PTHR46068">
    <property type="entry name" value="PROTEIN CBG27172"/>
    <property type="match status" value="1"/>
</dbReference>
<dbReference type="PANTHER" id="PTHR46068:SF1">
    <property type="entry name" value="TRANSPOSASE IS30-LIKE HTH DOMAIN-CONTAINING PROTEIN"/>
    <property type="match status" value="1"/>
</dbReference>
<protein>
    <submittedName>
        <fullName evidence="3">Ricin B-type lectin domain-containing protein</fullName>
    </submittedName>
</protein>
<evidence type="ECO:0000256" key="1">
    <source>
        <dbReference type="SAM" id="MobiDB-lite"/>
    </source>
</evidence>
<dbReference type="InterPro" id="IPR036397">
    <property type="entry name" value="RNaseH_sf"/>
</dbReference>
<organism evidence="2 3">
    <name type="scientific">Heterorhabditis bacteriophora</name>
    <name type="common">Entomopathogenic nematode worm</name>
    <dbReference type="NCBI Taxonomy" id="37862"/>
    <lineage>
        <taxon>Eukaryota</taxon>
        <taxon>Metazoa</taxon>
        <taxon>Ecdysozoa</taxon>
        <taxon>Nematoda</taxon>
        <taxon>Chromadorea</taxon>
        <taxon>Rhabditida</taxon>
        <taxon>Rhabditina</taxon>
        <taxon>Rhabditomorpha</taxon>
        <taxon>Strongyloidea</taxon>
        <taxon>Heterorhabditidae</taxon>
        <taxon>Heterorhabditis</taxon>
    </lineage>
</organism>
<evidence type="ECO:0000313" key="2">
    <source>
        <dbReference type="Proteomes" id="UP000095283"/>
    </source>
</evidence>
<name>A0A1I7XHS2_HETBA</name>
<dbReference type="AlphaFoldDB" id="A0A1I7XHS2"/>
<sequence>MKVNRYEKPKKLPNIVWHGHSSSVFFIDKTIFTVNLACINQNSGQLLQRGHQRSEKASVNSRSHFPSSVMVWAGITASDKAPLVFVGENVKINCKYYQDEILMKVVVPWASKHFGSQNWTFQQDWAPAHGAKTTVELCRQQFPDFSGKDILPSNSPDLNPMDFLSRTSYNNLYSLKGLPGLQAPPLYPPPPSYSQIQNFPELPSISNARLDNRTSSRNGKKSEITPVE</sequence>